<evidence type="ECO:0000313" key="1">
    <source>
        <dbReference type="EMBL" id="CAB4172990.1"/>
    </source>
</evidence>
<name>A0A6J5PM80_9CAUD</name>
<proteinExistence type="predicted"/>
<accession>A0A6J5PM80</accession>
<protein>
    <submittedName>
        <fullName evidence="1">Uncharacterized protein</fullName>
    </submittedName>
</protein>
<dbReference type="EMBL" id="LR796894">
    <property type="protein sequence ID" value="CAB4172990.1"/>
    <property type="molecule type" value="Genomic_DNA"/>
</dbReference>
<organism evidence="1">
    <name type="scientific">uncultured Caudovirales phage</name>
    <dbReference type="NCBI Taxonomy" id="2100421"/>
    <lineage>
        <taxon>Viruses</taxon>
        <taxon>Duplodnaviria</taxon>
        <taxon>Heunggongvirae</taxon>
        <taxon>Uroviricota</taxon>
        <taxon>Caudoviricetes</taxon>
        <taxon>Peduoviridae</taxon>
        <taxon>Maltschvirus</taxon>
        <taxon>Maltschvirus maltsch</taxon>
    </lineage>
</organism>
<reference evidence="1" key="1">
    <citation type="submission" date="2020-05" db="EMBL/GenBank/DDBJ databases">
        <authorList>
            <person name="Chiriac C."/>
            <person name="Salcher M."/>
            <person name="Ghai R."/>
            <person name="Kavagutti S V."/>
        </authorList>
    </citation>
    <scope>NUCLEOTIDE SEQUENCE</scope>
</reference>
<sequence length="147" mass="16306">MLYINDLPVGCLLSNSLSESISFIKTCKSTEEMGQKQLGQLHSYSVNFEAVYAVDQAIIGWNDLKDLGRSRQIMDWSMVNLDTNEGDAGEGFLENLEITGTSEDFIKFAGTITGYGAIIDSNQIFYVWAQDDGVYVDDGGNEYVFVN</sequence>
<gene>
    <name evidence="1" type="ORF">UFOVP950_22</name>
</gene>